<dbReference type="Proteomes" id="UP000194137">
    <property type="component" value="Chromosome"/>
</dbReference>
<gene>
    <name evidence="2" type="ORF">CAK95_28795</name>
</gene>
<accession>A0A1W6ZZ84</accession>
<dbReference type="GO" id="GO:0003824">
    <property type="term" value="F:catalytic activity"/>
    <property type="evidence" value="ECO:0007669"/>
    <property type="project" value="InterPro"/>
</dbReference>
<dbReference type="InterPro" id="IPR003673">
    <property type="entry name" value="CoA-Trfase_fam_III"/>
</dbReference>
<feature type="compositionally biased region" description="Polar residues" evidence="1">
    <location>
        <begin position="14"/>
        <end position="23"/>
    </location>
</feature>
<organism evidence="2 3">
    <name type="scientific">Pseudorhodoplanes sinuspersici</name>
    <dbReference type="NCBI Taxonomy" id="1235591"/>
    <lineage>
        <taxon>Bacteria</taxon>
        <taxon>Pseudomonadati</taxon>
        <taxon>Pseudomonadota</taxon>
        <taxon>Alphaproteobacteria</taxon>
        <taxon>Hyphomicrobiales</taxon>
        <taxon>Pseudorhodoplanes</taxon>
    </lineage>
</organism>
<evidence type="ECO:0000313" key="2">
    <source>
        <dbReference type="EMBL" id="ARQ02654.1"/>
    </source>
</evidence>
<proteinExistence type="predicted"/>
<evidence type="ECO:0000313" key="3">
    <source>
        <dbReference type="Proteomes" id="UP000194137"/>
    </source>
</evidence>
<dbReference type="STRING" id="1235591.CAK95_28795"/>
<evidence type="ECO:0000256" key="1">
    <source>
        <dbReference type="SAM" id="MobiDB-lite"/>
    </source>
</evidence>
<evidence type="ECO:0008006" key="4">
    <source>
        <dbReference type="Google" id="ProtNLM"/>
    </source>
</evidence>
<name>A0A1W6ZZ84_9HYPH</name>
<dbReference type="InterPro" id="IPR023606">
    <property type="entry name" value="CoA-Trfase_III_dom_1_sf"/>
</dbReference>
<sequence length="93" mass="9812">MPATCHPSIASRGRPTTISSTPRSRAPPRAIMQPCCMNSCTGLLDLTHLLPGPLATLMLAEVGATVTKVERPGGDGLRQYEPRRGGVGVAYQL</sequence>
<dbReference type="Gene3D" id="3.40.50.10540">
    <property type="entry name" value="Crotonobetainyl-coa:carnitine coa-transferase, domain 1"/>
    <property type="match status" value="1"/>
</dbReference>
<keyword evidence="3" id="KW-1185">Reference proteome</keyword>
<dbReference type="KEGG" id="psin:CAK95_28795"/>
<dbReference type="Pfam" id="PF02515">
    <property type="entry name" value="CoA_transf_3"/>
    <property type="match status" value="1"/>
</dbReference>
<feature type="region of interest" description="Disordered" evidence="1">
    <location>
        <begin position="1"/>
        <end position="29"/>
    </location>
</feature>
<dbReference type="SUPFAM" id="SSF89796">
    <property type="entry name" value="CoA-transferase family III (CaiB/BaiF)"/>
    <property type="match status" value="1"/>
</dbReference>
<dbReference type="EMBL" id="CP021112">
    <property type="protein sequence ID" value="ARQ02654.1"/>
    <property type="molecule type" value="Genomic_DNA"/>
</dbReference>
<protein>
    <recommendedName>
        <fullName evidence="4">CoA transferase</fullName>
    </recommendedName>
</protein>
<dbReference type="AlphaFoldDB" id="A0A1W6ZZ84"/>
<reference evidence="2 3" key="1">
    <citation type="submission" date="2017-05" db="EMBL/GenBank/DDBJ databases">
        <title>Full genome sequence of Pseudorhodoplanes sinuspersici.</title>
        <authorList>
            <person name="Dastgheib S.M.M."/>
            <person name="Shavandi M."/>
            <person name="Tirandaz H."/>
        </authorList>
    </citation>
    <scope>NUCLEOTIDE SEQUENCE [LARGE SCALE GENOMIC DNA]</scope>
    <source>
        <strain evidence="2 3">RIPI110</strain>
    </source>
</reference>